<dbReference type="Pfam" id="PF01478">
    <property type="entry name" value="Peptidase_A24"/>
    <property type="match status" value="1"/>
</dbReference>
<keyword evidence="5" id="KW-1185">Reference proteome</keyword>
<dbReference type="InterPro" id="IPR000045">
    <property type="entry name" value="Prepilin_IV_endopep_pep"/>
</dbReference>
<keyword evidence="2" id="KW-1133">Transmembrane helix</keyword>
<evidence type="ECO:0000256" key="2">
    <source>
        <dbReference type="SAM" id="Phobius"/>
    </source>
</evidence>
<sequence>MEVAVQAALLTILLIYAAIRDVKTREISPYLCMGVALLSLLDFQAENLLGLGIPLILWLAATYICPEKLGGGDIKLTASVSLVIGFPATAYGIIITFSIVVLIYFSLRPFSQKQEVRNLSLPLAPFLAVGFLITYFMKIGGYIL</sequence>
<comment type="similarity">
    <text evidence="1">Belongs to the peptidase A24 family.</text>
</comment>
<keyword evidence="2" id="KW-0472">Membrane</keyword>
<name>A0AA42J0Q2_9FIRM</name>
<organism evidence="4 5">
    <name type="scientific">Holtiella tumoricola</name>
    <dbReference type="NCBI Taxonomy" id="3018743"/>
    <lineage>
        <taxon>Bacteria</taxon>
        <taxon>Bacillati</taxon>
        <taxon>Bacillota</taxon>
        <taxon>Clostridia</taxon>
        <taxon>Lachnospirales</taxon>
        <taxon>Cellulosilyticaceae</taxon>
        <taxon>Holtiella</taxon>
    </lineage>
</organism>
<evidence type="ECO:0000313" key="5">
    <source>
        <dbReference type="Proteomes" id="UP001169242"/>
    </source>
</evidence>
<feature type="domain" description="Prepilin type IV endopeptidase peptidase" evidence="3">
    <location>
        <begin position="9"/>
        <end position="103"/>
    </location>
</feature>
<evidence type="ECO:0000313" key="4">
    <source>
        <dbReference type="EMBL" id="MDA3731403.1"/>
    </source>
</evidence>
<feature type="transmembrane region" description="Helical" evidence="2">
    <location>
        <begin position="119"/>
        <end position="137"/>
    </location>
</feature>
<reference evidence="4" key="1">
    <citation type="journal article" date="2023" name="Int. J. Syst. Evol. Microbiol.">
        <title>&lt;i&gt;Holtiella tumoricola&lt;/i&gt; gen. nov. sp. nov., isolated from a human clinical sample.</title>
        <authorList>
            <person name="Allen-Vercoe E."/>
            <person name="Daigneault M.C."/>
            <person name="Vancuren S.J."/>
            <person name="Cochrane K."/>
            <person name="O'Neal L.L."/>
            <person name="Sankaranarayanan K."/>
            <person name="Lawson P.A."/>
        </authorList>
    </citation>
    <scope>NUCLEOTIDE SEQUENCE</scope>
    <source>
        <strain evidence="4">CC70A</strain>
    </source>
</reference>
<dbReference type="RefSeq" id="WP_271011788.1">
    <property type="nucleotide sequence ID" value="NZ_JAQIFT010000033.1"/>
</dbReference>
<dbReference type="InterPro" id="IPR050882">
    <property type="entry name" value="Prepilin_peptidase/N-MTase"/>
</dbReference>
<dbReference type="GO" id="GO:0006465">
    <property type="term" value="P:signal peptide processing"/>
    <property type="evidence" value="ECO:0007669"/>
    <property type="project" value="TreeGrafter"/>
</dbReference>
<dbReference type="EMBL" id="JAQIFT010000033">
    <property type="protein sequence ID" value="MDA3731403.1"/>
    <property type="molecule type" value="Genomic_DNA"/>
</dbReference>
<dbReference type="AlphaFoldDB" id="A0AA42J0Q2"/>
<dbReference type="Gene3D" id="1.20.120.1220">
    <property type="match status" value="1"/>
</dbReference>
<dbReference type="GO" id="GO:0005886">
    <property type="term" value="C:plasma membrane"/>
    <property type="evidence" value="ECO:0007669"/>
    <property type="project" value="TreeGrafter"/>
</dbReference>
<keyword evidence="2" id="KW-0812">Transmembrane</keyword>
<dbReference type="GO" id="GO:0004190">
    <property type="term" value="F:aspartic-type endopeptidase activity"/>
    <property type="evidence" value="ECO:0007669"/>
    <property type="project" value="InterPro"/>
</dbReference>
<dbReference type="Proteomes" id="UP001169242">
    <property type="component" value="Unassembled WGS sequence"/>
</dbReference>
<protein>
    <submittedName>
        <fullName evidence="4">A24 family peptidase</fullName>
    </submittedName>
</protein>
<feature type="transmembrane region" description="Helical" evidence="2">
    <location>
        <begin position="48"/>
        <end position="64"/>
    </location>
</feature>
<evidence type="ECO:0000259" key="3">
    <source>
        <dbReference type="Pfam" id="PF01478"/>
    </source>
</evidence>
<gene>
    <name evidence="4" type="ORF">PBV87_07930</name>
</gene>
<evidence type="ECO:0000256" key="1">
    <source>
        <dbReference type="ARBA" id="ARBA00005801"/>
    </source>
</evidence>
<proteinExistence type="inferred from homology"/>
<comment type="caution">
    <text evidence="4">The sequence shown here is derived from an EMBL/GenBank/DDBJ whole genome shotgun (WGS) entry which is preliminary data.</text>
</comment>
<dbReference type="PANTHER" id="PTHR30487">
    <property type="entry name" value="TYPE 4 PREPILIN-LIKE PROTEINS LEADER PEPTIDE-PROCESSING ENZYME"/>
    <property type="match status" value="1"/>
</dbReference>
<accession>A0AA42J0Q2</accession>
<dbReference type="PANTHER" id="PTHR30487:SF0">
    <property type="entry name" value="PREPILIN LEADER PEPTIDASE_N-METHYLTRANSFERASE-RELATED"/>
    <property type="match status" value="1"/>
</dbReference>
<feature type="transmembrane region" description="Helical" evidence="2">
    <location>
        <begin position="84"/>
        <end position="107"/>
    </location>
</feature>